<dbReference type="EnsemblMetazoa" id="GBRI027974-RA">
    <property type="protein sequence ID" value="GBRI027974-PA"/>
    <property type="gene ID" value="GBRI027974"/>
</dbReference>
<dbReference type="VEuPathDB" id="VectorBase:GBRI027974"/>
<dbReference type="AlphaFoldDB" id="A0A1A9WQ92"/>
<keyword evidence="2" id="KW-1185">Reference proteome</keyword>
<organism evidence="1 2">
    <name type="scientific">Glossina brevipalpis</name>
    <dbReference type="NCBI Taxonomy" id="37001"/>
    <lineage>
        <taxon>Eukaryota</taxon>
        <taxon>Metazoa</taxon>
        <taxon>Ecdysozoa</taxon>
        <taxon>Arthropoda</taxon>
        <taxon>Hexapoda</taxon>
        <taxon>Insecta</taxon>
        <taxon>Pterygota</taxon>
        <taxon>Neoptera</taxon>
        <taxon>Endopterygota</taxon>
        <taxon>Diptera</taxon>
        <taxon>Brachycera</taxon>
        <taxon>Muscomorpha</taxon>
        <taxon>Hippoboscoidea</taxon>
        <taxon>Glossinidae</taxon>
        <taxon>Glossina</taxon>
    </lineage>
</organism>
<reference evidence="1" key="2">
    <citation type="submission" date="2020-05" db="UniProtKB">
        <authorList>
            <consortium name="EnsemblMetazoa"/>
        </authorList>
    </citation>
    <scope>IDENTIFICATION</scope>
    <source>
        <strain evidence="1">IAEA</strain>
    </source>
</reference>
<name>A0A1A9WQ92_9MUSC</name>
<accession>A0A1A9WQ92</accession>
<evidence type="ECO:0000313" key="2">
    <source>
        <dbReference type="Proteomes" id="UP000091820"/>
    </source>
</evidence>
<reference evidence="2" key="1">
    <citation type="submission" date="2014-03" db="EMBL/GenBank/DDBJ databases">
        <authorList>
            <person name="Aksoy S."/>
            <person name="Warren W."/>
            <person name="Wilson R.K."/>
        </authorList>
    </citation>
    <scope>NUCLEOTIDE SEQUENCE [LARGE SCALE GENOMIC DNA]</scope>
    <source>
        <strain evidence="2">IAEA</strain>
    </source>
</reference>
<protein>
    <submittedName>
        <fullName evidence="1">Uncharacterized protein</fullName>
    </submittedName>
</protein>
<evidence type="ECO:0000313" key="1">
    <source>
        <dbReference type="EnsemblMetazoa" id="GBRI027974-PA"/>
    </source>
</evidence>
<dbReference type="Proteomes" id="UP000091820">
    <property type="component" value="Unassembled WGS sequence"/>
</dbReference>
<proteinExistence type="predicted"/>
<sequence>MEKYRKLHQLPMKGFDSDISGMNMRYPFISSSQITQNIRDDSPAHIRAKTVNTKATNRFSVLSTDNNNITNVNNNEIAISPKLPQIVVPCVPDSVSNYGSRCRACGRYEKQKQCNHIK</sequence>